<dbReference type="EC" id="2.3.2.34" evidence="8"/>
<dbReference type="CDD" id="cd23794">
    <property type="entry name" value="UBCc_UBE2F_UBE2M"/>
    <property type="match status" value="1"/>
</dbReference>
<dbReference type="InterPro" id="IPR023313">
    <property type="entry name" value="UBQ-conjugating_AS"/>
</dbReference>
<proteinExistence type="predicted"/>
<keyword evidence="6 10" id="KW-1015">Disulfide bond</keyword>
<organism evidence="13">
    <name type="scientific">Timema cristinae</name>
    <name type="common">Walking stick</name>
    <dbReference type="NCBI Taxonomy" id="61476"/>
    <lineage>
        <taxon>Eukaryota</taxon>
        <taxon>Metazoa</taxon>
        <taxon>Ecdysozoa</taxon>
        <taxon>Arthropoda</taxon>
        <taxon>Hexapoda</taxon>
        <taxon>Insecta</taxon>
        <taxon>Pterygota</taxon>
        <taxon>Neoptera</taxon>
        <taxon>Polyneoptera</taxon>
        <taxon>Phasmatodea</taxon>
        <taxon>Timematodea</taxon>
        <taxon>Timematoidea</taxon>
        <taxon>Timematidae</taxon>
        <taxon>Timema</taxon>
    </lineage>
</organism>
<dbReference type="GO" id="GO:0005524">
    <property type="term" value="F:ATP binding"/>
    <property type="evidence" value="ECO:0007669"/>
    <property type="project" value="UniProtKB-KW"/>
</dbReference>
<dbReference type="Gene3D" id="2.60.40.1930">
    <property type="match status" value="2"/>
</dbReference>
<dbReference type="Pfam" id="PF07677">
    <property type="entry name" value="A2M_recep"/>
    <property type="match status" value="1"/>
</dbReference>
<gene>
    <name evidence="13" type="ORF">TCEB3V08_LOCUS1502</name>
</gene>
<dbReference type="Pfam" id="PF07678">
    <property type="entry name" value="TED_complement"/>
    <property type="match status" value="1"/>
</dbReference>
<dbReference type="SMART" id="SM00212">
    <property type="entry name" value="UBCc"/>
    <property type="match status" value="1"/>
</dbReference>
<dbReference type="Pfam" id="PF01835">
    <property type="entry name" value="MG2"/>
    <property type="match status" value="1"/>
</dbReference>
<accession>A0A7R9CCK8</accession>
<evidence type="ECO:0000256" key="11">
    <source>
        <dbReference type="PROSITE-ProRule" id="PRU10133"/>
    </source>
</evidence>
<dbReference type="Pfam" id="PF00207">
    <property type="entry name" value="A2M"/>
    <property type="match status" value="1"/>
</dbReference>
<dbReference type="Pfam" id="PF07703">
    <property type="entry name" value="A2M_BRD"/>
    <property type="match status" value="1"/>
</dbReference>
<dbReference type="InterPro" id="IPR008930">
    <property type="entry name" value="Terpenoid_cyclase/PrenylTrfase"/>
</dbReference>
<dbReference type="InterPro" id="IPR002890">
    <property type="entry name" value="MG2"/>
</dbReference>
<evidence type="ECO:0000256" key="8">
    <source>
        <dbReference type="ARBA" id="ARBA00044047"/>
    </source>
</evidence>
<comment type="catalytic activity">
    <reaction evidence="7">
        <text>[E1 NEDD8-activating enzyme]-S-[NEDD8 protein]-yl-L-cysteine + [E2 NEDD8-conjugating enzyme]-L-cysteine = [E1 NEDD8-activating enzyme]-L-cysteine + [E2 NEDD8-conjugating enzyme]-S-[NEDD8-protein]-yl-L-cysteine.</text>
        <dbReference type="EC" id="2.3.2.34"/>
    </reaction>
</comment>
<dbReference type="SMART" id="SM01361">
    <property type="entry name" value="A2M_recep"/>
    <property type="match status" value="1"/>
</dbReference>
<dbReference type="InterPro" id="IPR001599">
    <property type="entry name" value="Macroglobln_a2"/>
</dbReference>
<dbReference type="GO" id="GO:0061654">
    <property type="term" value="F:NEDD8 conjugating enzyme activity"/>
    <property type="evidence" value="ECO:0007669"/>
    <property type="project" value="UniProtKB-EC"/>
</dbReference>
<evidence type="ECO:0000256" key="5">
    <source>
        <dbReference type="ARBA" id="ARBA00022840"/>
    </source>
</evidence>
<dbReference type="SUPFAM" id="SSF57424">
    <property type="entry name" value="LDL receptor-like module"/>
    <property type="match status" value="1"/>
</dbReference>
<feature type="active site" description="Glycyl thioester intermediate" evidence="11">
    <location>
        <position position="1726"/>
    </location>
</feature>
<dbReference type="CDD" id="cd00112">
    <property type="entry name" value="LDLa"/>
    <property type="match status" value="1"/>
</dbReference>
<evidence type="ECO:0000256" key="6">
    <source>
        <dbReference type="ARBA" id="ARBA00023157"/>
    </source>
</evidence>
<protein>
    <recommendedName>
        <fullName evidence="8">E2 NEDD8-conjugating enzyme</fullName>
        <ecNumber evidence="8">2.3.2.34</ecNumber>
    </recommendedName>
    <alternativeName>
        <fullName evidence="9">NEDD8 carrier protein</fullName>
    </alternativeName>
</protein>
<dbReference type="InterPro" id="IPR002172">
    <property type="entry name" value="LDrepeatLR_classA_rpt"/>
</dbReference>
<dbReference type="InterPro" id="IPR011625">
    <property type="entry name" value="A2M_N_BRD"/>
</dbReference>
<keyword evidence="3" id="KW-0547">Nucleotide-binding</keyword>
<dbReference type="PANTHER" id="PTHR11412">
    <property type="entry name" value="MACROGLOBULIN / COMPLEMENT"/>
    <property type="match status" value="1"/>
</dbReference>
<dbReference type="InterPro" id="IPR009048">
    <property type="entry name" value="A-macroglobulin_rcpt-bd"/>
</dbReference>
<feature type="disulfide bond" evidence="10">
    <location>
        <begin position="830"/>
        <end position="848"/>
    </location>
</feature>
<dbReference type="InterPro" id="IPR011626">
    <property type="entry name" value="Alpha-macroglobulin_TED"/>
</dbReference>
<dbReference type="SMART" id="SM01360">
    <property type="entry name" value="A2M"/>
    <property type="match status" value="1"/>
</dbReference>
<dbReference type="EMBL" id="OC316744">
    <property type="protein sequence ID" value="CAD7393533.1"/>
    <property type="molecule type" value="Genomic_DNA"/>
</dbReference>
<dbReference type="InterPro" id="IPR036595">
    <property type="entry name" value="A-macroglobulin_rcpt-bd_sf"/>
</dbReference>
<dbReference type="GO" id="GO:0005615">
    <property type="term" value="C:extracellular space"/>
    <property type="evidence" value="ECO:0007669"/>
    <property type="project" value="InterPro"/>
</dbReference>
<evidence type="ECO:0000259" key="12">
    <source>
        <dbReference type="PROSITE" id="PS50127"/>
    </source>
</evidence>
<evidence type="ECO:0000256" key="4">
    <source>
        <dbReference type="ARBA" id="ARBA00022786"/>
    </source>
</evidence>
<dbReference type="PANTHER" id="PTHR11412:SF146">
    <property type="entry name" value="CD109 ANTIGEN"/>
    <property type="match status" value="1"/>
</dbReference>
<evidence type="ECO:0000256" key="1">
    <source>
        <dbReference type="ARBA" id="ARBA00005032"/>
    </source>
</evidence>
<dbReference type="InterPro" id="IPR000608">
    <property type="entry name" value="UBC"/>
</dbReference>
<reference evidence="13" key="1">
    <citation type="submission" date="2020-11" db="EMBL/GenBank/DDBJ databases">
        <authorList>
            <person name="Tran Van P."/>
        </authorList>
    </citation>
    <scope>NUCLEOTIDE SEQUENCE</scope>
</reference>
<feature type="domain" description="UBC core" evidence="12">
    <location>
        <begin position="1644"/>
        <end position="1788"/>
    </location>
</feature>
<dbReference type="Pfam" id="PF00179">
    <property type="entry name" value="UQ_con"/>
    <property type="match status" value="1"/>
</dbReference>
<evidence type="ECO:0000313" key="13">
    <source>
        <dbReference type="EMBL" id="CAD7393533.1"/>
    </source>
</evidence>
<dbReference type="InterPro" id="IPR050473">
    <property type="entry name" value="A2M/Complement_sys"/>
</dbReference>
<dbReference type="GO" id="GO:0004866">
    <property type="term" value="F:endopeptidase inhibitor activity"/>
    <property type="evidence" value="ECO:0007669"/>
    <property type="project" value="InterPro"/>
</dbReference>
<comment type="pathway">
    <text evidence="1">Protein modification; protein neddylation.</text>
</comment>
<sequence length="1798" mass="202304">MVGNHFGKTTLSTPDRDSNLNLPVIGSLVYCGSSALDHVATEAETINKKLANSTVTEENQFPSAPRPIYLQQLERFLHNVCDVISDRDLHFSRRLLVRLVSVNKPSRKTNRAVISLQQSQTASRARHIGRLVLSLLGNPQCKPHWSTREDKVVDNKLIDTRGQGGRQQTDRHKRTRSYLVVAPKTVRPGTLYGVVIQLVQGQHTALRVRADISRQGVEVVSAAKTVVSHQVDTIFMKVPLSSVSGRYSLKVEGYLPDRLGERVFVNETEVIFSSMFLSIVIQTSRPIYNSGQLVYFRVILLTAELLPYDDAVEIYILDSDNFIMRRWVSVQLNSGVVSHKFKLPKLAKPGFWKIQVKAGEQVQEQPIRVEVYFPPQFEVQVLLPMHIVDSEEEIKATITAKSELQRIVTGNASLALYGRNFRNNGTFILIWQDKVFLTSGNHELVLPMEMVRSVMNTIDGVELRLEAEVSEFLYGETVSGFSHTRIINSSINIHFLGSAPKIFKPGMPFEGHIVVAYHDKERLSEEKLSGSKIRIDVSAQTNKGGSITLPPINTSHDSETLDDHDGEKQAASQMTISAEYRDEEGVVVRAQITALEMFAPHGKRIGLWTSTRDAQTGEFAVFHVKSNFYLEEFQYLIVSKNLILYAGQQNVEDMSRASVKTFAVPIGANMAPAFTLIVYHITPLEVVADSVFVPVNGFQGYACYVELNQGKDHTKKTAEAIMPADAGAFMGIHAQRSASYFMQAGNDISKSRVVDSFFLFENFTRSEPKVVWRSRQGLVPDESVYLTSMNDGVDTNQTFTLANLAVFTDAHVPARPRTDVCDAKEGYVPCFTEGCFLESKKCDGHTDCEDGSDENGYLNFSDTHGTYILILQELYDVIGKEWGWQEMNGEYGGEEFFRMIVPPIIDDYYFTAFSVSKTLGFTSSGEPVPFSTVRPFMMHLEGPSACHRGEQVGLRLLLLNNEPYEMLVLITLHSSPHYKFVHVEMNGIVTSYGARLEGGDHQHMVYLAPGLQKRVDLPIAPMVEQGNIEVKVTAVTQVGRSERLHVINVLSISLPSFAWRDNGTPFWKKPDQDSNLHHPVIGSLVYYESSKLDHAATEAGDVIGPMFPEIPLTTKTMLRREMKGTEAKVFELAANIWTLHYLRLTNQLGWETAREVLEEANALFGQVMKRCDKEGWFKNWDNSQPNNSTDTTMNNNVPLTSHLVITLQEVLPLVQGGLKTQAAAAALKAVRYLEQVLSTLSDPYEIAITTYALTLTESSRKNSAFNLLHKTRRQGIDGQLYWSREPIPDNNIKYENQRPFLKHREYQEGDSLAVEATSFALMVYLIRDGVTMIPETIVQWLTSVRMTNNGFISTIDTVIALQALTEYSFRARIKDITNMDITMELPSSAGFRENMHITNKTLSEIHSLEISNVWGHANVIARGSGQAILQMDISYGVDSQTLAEAPKKKSFELEINEWVRHHPVMSGAAVLEVEIPTGYHLIESEATMIVQSGVLPTLQDARTIEGKTIWFFDHITSEWSCFNHTIRRWFPVANMTLYRQAFLYDAFARVMIESDTSDKSVMCLLSTELRAPGSTPGKVENVQMISLQFEERVCDRMIIGYGYGPRVPGFDSRCVQIFWEAVVLERKKDGEASPKAGNQKKASAAQLRITKDINELNLPKTCNTEFPDPDDLLNFKLVICPDEGFYRGGRFIFSFKVGPNYPHEPPKVKCETAVYHPNIDLEGNVCLNILREDWKPVLTINSIVYGLQYLFLEPNPEDPLNKDAAEVLQNNRRLFEQNVQKAMRGGYVGAVYFERCLK</sequence>
<evidence type="ECO:0000256" key="2">
    <source>
        <dbReference type="ARBA" id="ARBA00022679"/>
    </source>
</evidence>
<dbReference type="PROSITE" id="PS50068">
    <property type="entry name" value="LDLRA_2"/>
    <property type="match status" value="1"/>
</dbReference>
<comment type="caution">
    <text evidence="10">Lacks conserved residue(s) required for the propagation of feature annotation.</text>
</comment>
<keyword evidence="4" id="KW-0833">Ubl conjugation pathway</keyword>
<dbReference type="SUPFAM" id="SSF48239">
    <property type="entry name" value="Terpenoid cyclases/Protein prenyltransferases"/>
    <property type="match status" value="1"/>
</dbReference>
<dbReference type="Gene3D" id="2.60.40.10">
    <property type="entry name" value="Immunoglobulins"/>
    <property type="match status" value="1"/>
</dbReference>
<dbReference type="InterPro" id="IPR016135">
    <property type="entry name" value="UBQ-conjugating_enzyme/RWD"/>
</dbReference>
<dbReference type="Gene3D" id="2.60.40.2950">
    <property type="match status" value="1"/>
</dbReference>
<dbReference type="SMART" id="SM00192">
    <property type="entry name" value="LDLa"/>
    <property type="match status" value="1"/>
</dbReference>
<name>A0A7R9CCK8_TIMCR</name>
<dbReference type="InterPro" id="IPR036055">
    <property type="entry name" value="LDL_receptor-like_sf"/>
</dbReference>
<dbReference type="PROSITE" id="PS00183">
    <property type="entry name" value="UBC_1"/>
    <property type="match status" value="1"/>
</dbReference>
<dbReference type="Gene3D" id="2.60.40.690">
    <property type="entry name" value="Alpha-macroglobulin, receptor-binding domain"/>
    <property type="match status" value="1"/>
</dbReference>
<dbReference type="FunFam" id="3.10.110.10:FF:000239">
    <property type="entry name" value="NEDD8-conjugating enzyme Ubc12"/>
    <property type="match status" value="1"/>
</dbReference>
<keyword evidence="5" id="KW-0067">ATP-binding</keyword>
<dbReference type="SMART" id="SM01359">
    <property type="entry name" value="A2M_N_2"/>
    <property type="match status" value="1"/>
</dbReference>
<dbReference type="InterPro" id="IPR013783">
    <property type="entry name" value="Ig-like_fold"/>
</dbReference>
<dbReference type="Gene3D" id="1.50.10.20">
    <property type="match status" value="2"/>
</dbReference>
<evidence type="ECO:0000256" key="10">
    <source>
        <dbReference type="PROSITE-ProRule" id="PRU00124"/>
    </source>
</evidence>
<evidence type="ECO:0000256" key="9">
    <source>
        <dbReference type="ARBA" id="ARBA00079113"/>
    </source>
</evidence>
<dbReference type="SUPFAM" id="SSF54495">
    <property type="entry name" value="UBC-like"/>
    <property type="match status" value="1"/>
</dbReference>
<dbReference type="SUPFAM" id="SSF49410">
    <property type="entry name" value="Alpha-macroglobulin receptor domain"/>
    <property type="match status" value="1"/>
</dbReference>
<evidence type="ECO:0000256" key="7">
    <source>
        <dbReference type="ARBA" id="ARBA00043698"/>
    </source>
</evidence>
<keyword evidence="2" id="KW-0808">Transferase</keyword>
<dbReference type="PROSITE" id="PS50127">
    <property type="entry name" value="UBC_2"/>
    <property type="match status" value="1"/>
</dbReference>
<evidence type="ECO:0000256" key="3">
    <source>
        <dbReference type="ARBA" id="ARBA00022741"/>
    </source>
</evidence>
<dbReference type="Gene3D" id="2.60.40.1940">
    <property type="match status" value="1"/>
</dbReference>
<dbReference type="Gene3D" id="3.10.110.10">
    <property type="entry name" value="Ubiquitin Conjugating Enzyme"/>
    <property type="match status" value="1"/>
</dbReference>